<dbReference type="EMBL" id="JAFEUF010000037">
    <property type="protein sequence ID" value="MBM7054292.1"/>
    <property type="molecule type" value="Genomic_DNA"/>
</dbReference>
<comment type="caution">
    <text evidence="1">The sequence shown here is derived from an EMBL/GenBank/DDBJ whole genome shotgun (WGS) entry which is preliminary data.</text>
</comment>
<dbReference type="RefSeq" id="WP_205082459.1">
    <property type="nucleotide sequence ID" value="NZ_JAFEUF010000037.1"/>
</dbReference>
<reference evidence="1 2" key="1">
    <citation type="submission" date="2021-02" db="EMBL/GenBank/DDBJ databases">
        <title>Genome Streptomyces sp. RHZ10.</title>
        <authorList>
            <person name="Besaury L."/>
        </authorList>
    </citation>
    <scope>NUCLEOTIDE SEQUENCE [LARGE SCALE GENOMIC DNA]</scope>
    <source>
        <strain evidence="1 2">RHZ10</strain>
    </source>
</reference>
<keyword evidence="2" id="KW-1185">Reference proteome</keyword>
<accession>A0ABS2HXN2</accession>
<sequence>MPEGYREAIAAHRATWNTTRQHTNPEVRAAAERQLRERLRELAENFADGRQALEELRTKAAAQRVRPSDASWARALQRLAAERAGLATITPAAGPYGVSTR</sequence>
<name>A0ABS2HXN2_9ACTN</name>
<gene>
    <name evidence="1" type="ORF">JS521_10550</name>
</gene>
<protein>
    <submittedName>
        <fullName evidence="1">Uncharacterized protein</fullName>
    </submittedName>
</protein>
<organism evidence="1 2">
    <name type="scientific">Streptomyces durocortorensis</name>
    <dbReference type="NCBI Taxonomy" id="2811104"/>
    <lineage>
        <taxon>Bacteria</taxon>
        <taxon>Bacillati</taxon>
        <taxon>Actinomycetota</taxon>
        <taxon>Actinomycetes</taxon>
        <taxon>Kitasatosporales</taxon>
        <taxon>Streptomycetaceae</taxon>
        <taxon>Streptomyces</taxon>
    </lineage>
</organism>
<evidence type="ECO:0000313" key="2">
    <source>
        <dbReference type="Proteomes" id="UP000712045"/>
    </source>
</evidence>
<proteinExistence type="predicted"/>
<dbReference type="Proteomes" id="UP000712045">
    <property type="component" value="Unassembled WGS sequence"/>
</dbReference>
<evidence type="ECO:0000313" key="1">
    <source>
        <dbReference type="EMBL" id="MBM7054292.1"/>
    </source>
</evidence>